<accession>A0A2N7TYN7</accession>
<evidence type="ECO:0000313" key="3">
    <source>
        <dbReference type="Proteomes" id="UP000235803"/>
    </source>
</evidence>
<dbReference type="SUPFAM" id="SSF52540">
    <property type="entry name" value="P-loop containing nucleoside triphosphate hydrolases"/>
    <property type="match status" value="1"/>
</dbReference>
<dbReference type="InterPro" id="IPR027417">
    <property type="entry name" value="P-loop_NTPase"/>
</dbReference>
<keyword evidence="3" id="KW-1185">Reference proteome</keyword>
<dbReference type="PANTHER" id="PTHR24221">
    <property type="entry name" value="ATP-BINDING CASSETTE SUB-FAMILY B"/>
    <property type="match status" value="1"/>
</dbReference>
<dbReference type="Pfam" id="PF00005">
    <property type="entry name" value="ABC_tran"/>
    <property type="match status" value="1"/>
</dbReference>
<gene>
    <name evidence="2" type="ORF">C1H69_18175</name>
</gene>
<organism evidence="2 3">
    <name type="scientific">Billgrantia endophytica</name>
    <dbReference type="NCBI Taxonomy" id="2033802"/>
    <lineage>
        <taxon>Bacteria</taxon>
        <taxon>Pseudomonadati</taxon>
        <taxon>Pseudomonadota</taxon>
        <taxon>Gammaproteobacteria</taxon>
        <taxon>Oceanospirillales</taxon>
        <taxon>Halomonadaceae</taxon>
        <taxon>Billgrantia</taxon>
    </lineage>
</organism>
<dbReference type="EMBL" id="PNRF01000037">
    <property type="protein sequence ID" value="PMR73265.1"/>
    <property type="molecule type" value="Genomic_DNA"/>
</dbReference>
<evidence type="ECO:0000313" key="2">
    <source>
        <dbReference type="EMBL" id="PMR73265.1"/>
    </source>
</evidence>
<proteinExistence type="predicted"/>
<comment type="caution">
    <text evidence="2">The sequence shown here is derived from an EMBL/GenBank/DDBJ whole genome shotgun (WGS) entry which is preliminary data.</text>
</comment>
<dbReference type="GO" id="GO:0034040">
    <property type="term" value="F:ATPase-coupled lipid transmembrane transporter activity"/>
    <property type="evidence" value="ECO:0007669"/>
    <property type="project" value="TreeGrafter"/>
</dbReference>
<dbReference type="PANTHER" id="PTHR24221:SF606">
    <property type="entry name" value="COLICIN V SECRETION-PROCESSING ATP-BINDING PROTEIN"/>
    <property type="match status" value="1"/>
</dbReference>
<protein>
    <recommendedName>
        <fullName evidence="1">ABC transporter domain-containing protein</fullName>
    </recommendedName>
</protein>
<dbReference type="Proteomes" id="UP000235803">
    <property type="component" value="Unassembled WGS sequence"/>
</dbReference>
<sequence>MICARVRPGGQKQRVLLARALYKKPRILALDEATSHLDLHSEQHVVQLLGGLPMTRITIAHRNETIAFAQRVIRLNKGAIAEDIRLDEQAVPGRVTT</sequence>
<dbReference type="GO" id="GO:0005524">
    <property type="term" value="F:ATP binding"/>
    <property type="evidence" value="ECO:0007669"/>
    <property type="project" value="InterPro"/>
</dbReference>
<dbReference type="AlphaFoldDB" id="A0A2N7TYN7"/>
<dbReference type="InterPro" id="IPR039421">
    <property type="entry name" value="Type_1_exporter"/>
</dbReference>
<feature type="domain" description="ABC transporter" evidence="1">
    <location>
        <begin position="9"/>
        <end position="35"/>
    </location>
</feature>
<dbReference type="InterPro" id="IPR003439">
    <property type="entry name" value="ABC_transporter-like_ATP-bd"/>
</dbReference>
<dbReference type="Gene3D" id="3.40.50.300">
    <property type="entry name" value="P-loop containing nucleotide triphosphate hydrolases"/>
    <property type="match status" value="1"/>
</dbReference>
<dbReference type="GO" id="GO:0016887">
    <property type="term" value="F:ATP hydrolysis activity"/>
    <property type="evidence" value="ECO:0007669"/>
    <property type="project" value="InterPro"/>
</dbReference>
<name>A0A2N7TYN7_9GAMM</name>
<evidence type="ECO:0000259" key="1">
    <source>
        <dbReference type="Pfam" id="PF00005"/>
    </source>
</evidence>
<reference evidence="2 3" key="1">
    <citation type="submission" date="2018-01" db="EMBL/GenBank/DDBJ databases">
        <title>Halomonas endophytica sp. nov., isolated from storage liquid in the stems of Populus euphratica.</title>
        <authorList>
            <person name="Chen C."/>
        </authorList>
    </citation>
    <scope>NUCLEOTIDE SEQUENCE [LARGE SCALE GENOMIC DNA]</scope>
    <source>
        <strain evidence="2 3">MC28</strain>
    </source>
</reference>
<dbReference type="OrthoDB" id="9806127at2"/>